<dbReference type="SUPFAM" id="SSF110997">
    <property type="entry name" value="Sporulation related repeat"/>
    <property type="match status" value="1"/>
</dbReference>
<dbReference type="GO" id="GO:0009279">
    <property type="term" value="C:cell outer membrane"/>
    <property type="evidence" value="ECO:0007669"/>
    <property type="project" value="TreeGrafter"/>
</dbReference>
<name>A0A0G9N3G8_9SPHN</name>
<dbReference type="PATRIC" id="fig|1581420.6.peg.769"/>
<dbReference type="PANTHER" id="PTHR34183:SF1">
    <property type="entry name" value="ENDOLYTIC PEPTIDOGLYCAN TRANSGLYCOSYLASE RLPA"/>
    <property type="match status" value="1"/>
</dbReference>
<dbReference type="AlphaFoldDB" id="A0A0G9N3G8"/>
<proteinExistence type="predicted"/>
<reference evidence="2 3" key="1">
    <citation type="submission" date="2015-04" db="EMBL/GenBank/DDBJ databases">
        <title>The draft genome sequence of Erythrobacter luteus KA37.</title>
        <authorList>
            <person name="Zhuang L."/>
            <person name="Liu Y."/>
            <person name="Shao Z."/>
        </authorList>
    </citation>
    <scope>NUCLEOTIDE SEQUENCE [LARGE SCALE GENOMIC DNA]</scope>
    <source>
        <strain evidence="2 3">KA37</strain>
    </source>
</reference>
<dbReference type="InterPro" id="IPR007730">
    <property type="entry name" value="SPOR-like_dom"/>
</dbReference>
<dbReference type="Gene3D" id="2.40.40.10">
    <property type="entry name" value="RlpA-like domain"/>
    <property type="match status" value="1"/>
</dbReference>
<dbReference type="PANTHER" id="PTHR34183">
    <property type="entry name" value="ENDOLYTIC PEPTIDOGLYCAN TRANSGLYCOSYLASE RLPA"/>
    <property type="match status" value="1"/>
</dbReference>
<evidence type="ECO:0000313" key="2">
    <source>
        <dbReference type="EMBL" id="KLE36083.1"/>
    </source>
</evidence>
<sequence>MTGDGLQRGPIAGVGDIAAPVSGPAADYPVVVGEPYVVNGIEYAPSDSMNVDQVGYAATDIGARGYSAAHHTLPLPSYAEVTSLETGRTVLVRVERRGPMGTNDVIGLAPGALAQLGAGEGHPVRVRRVNPPEDQRALLRDGAAAPLRMDTPASLLTVLQRRLPERGAASLAARRSAVPQSGDVEVAGFASPTETVAEAELPAAAQGHPNVAQFAEDFAEPVEAAEDADSEVAPVTLAEAAPVAQAEPTPTPTADGRFVVQAAAFASEDNARRAAAALDGTITQSGRFYRVRTGPYATRGEAEASLANVRRAGYSDARILTSG</sequence>
<dbReference type="GO" id="GO:0042834">
    <property type="term" value="F:peptidoglycan binding"/>
    <property type="evidence" value="ECO:0007669"/>
    <property type="project" value="InterPro"/>
</dbReference>
<dbReference type="Gene3D" id="3.30.70.1070">
    <property type="entry name" value="Sporulation related repeat"/>
    <property type="match status" value="1"/>
</dbReference>
<dbReference type="Proteomes" id="UP000053464">
    <property type="component" value="Unassembled WGS sequence"/>
</dbReference>
<organism evidence="2 3">
    <name type="scientific">Aurantiacibacter luteus</name>
    <dbReference type="NCBI Taxonomy" id="1581420"/>
    <lineage>
        <taxon>Bacteria</taxon>
        <taxon>Pseudomonadati</taxon>
        <taxon>Pseudomonadota</taxon>
        <taxon>Alphaproteobacteria</taxon>
        <taxon>Sphingomonadales</taxon>
        <taxon>Erythrobacteraceae</taxon>
        <taxon>Aurantiacibacter</taxon>
    </lineage>
</organism>
<dbReference type="EMBL" id="LBHB01000001">
    <property type="protein sequence ID" value="KLE36083.1"/>
    <property type="molecule type" value="Genomic_DNA"/>
</dbReference>
<dbReference type="InterPro" id="IPR036908">
    <property type="entry name" value="RlpA-like_sf"/>
</dbReference>
<feature type="domain" description="SPOR" evidence="1">
    <location>
        <begin position="252"/>
        <end position="322"/>
    </location>
</feature>
<gene>
    <name evidence="2" type="ORF">AAW00_03805</name>
</gene>
<evidence type="ECO:0000313" key="3">
    <source>
        <dbReference type="Proteomes" id="UP000053464"/>
    </source>
</evidence>
<keyword evidence="3" id="KW-1185">Reference proteome</keyword>
<accession>A0A0G9N3G8</accession>
<comment type="caution">
    <text evidence="2">The sequence shown here is derived from an EMBL/GenBank/DDBJ whole genome shotgun (WGS) entry which is preliminary data.</text>
</comment>
<evidence type="ECO:0000259" key="1">
    <source>
        <dbReference type="PROSITE" id="PS51724"/>
    </source>
</evidence>
<dbReference type="InterPro" id="IPR036680">
    <property type="entry name" value="SPOR-like_sf"/>
</dbReference>
<dbReference type="PROSITE" id="PS51724">
    <property type="entry name" value="SPOR"/>
    <property type="match status" value="1"/>
</dbReference>
<dbReference type="STRING" id="1581420.AAW00_03805"/>
<protein>
    <recommendedName>
        <fullName evidence="1">SPOR domain-containing protein</fullName>
    </recommendedName>
</protein>
<dbReference type="CDD" id="cd22268">
    <property type="entry name" value="DPBB_RlpA-like"/>
    <property type="match status" value="1"/>
</dbReference>
<dbReference type="Pfam" id="PF05036">
    <property type="entry name" value="SPOR"/>
    <property type="match status" value="1"/>
</dbReference>